<keyword evidence="3" id="KW-0813">Transport</keyword>
<gene>
    <name evidence="9" type="ORF">I2F25_07860</name>
</gene>
<keyword evidence="5 8" id="KW-0812">Transmembrane</keyword>
<comment type="similarity">
    <text evidence="2">Belongs to the CorA metal ion transporter (MIT) (TC 1.A.35) family.</text>
</comment>
<evidence type="ECO:0000256" key="5">
    <source>
        <dbReference type="ARBA" id="ARBA00022692"/>
    </source>
</evidence>
<dbReference type="RefSeq" id="WP_277095094.1">
    <property type="nucleotide sequence ID" value="NZ_VTDN01000005.1"/>
</dbReference>
<evidence type="ECO:0000256" key="7">
    <source>
        <dbReference type="ARBA" id="ARBA00023136"/>
    </source>
</evidence>
<feature type="transmembrane region" description="Helical" evidence="8">
    <location>
        <begin position="336"/>
        <end position="357"/>
    </location>
</feature>
<comment type="subcellular location">
    <subcellularLocation>
        <location evidence="1">Cell membrane</location>
        <topology evidence="1">Multi-pass membrane protein</topology>
    </subcellularLocation>
</comment>
<evidence type="ECO:0000313" key="9">
    <source>
        <dbReference type="EMBL" id="MEB5476951.1"/>
    </source>
</evidence>
<dbReference type="InterPro" id="IPR045861">
    <property type="entry name" value="CorA_cytoplasmic_dom"/>
</dbReference>
<comment type="caution">
    <text evidence="9">The sequence shown here is derived from an EMBL/GenBank/DDBJ whole genome shotgun (WGS) entry which is preliminary data.</text>
</comment>
<reference evidence="9 10" key="1">
    <citation type="submission" date="2019-08" db="EMBL/GenBank/DDBJ databases">
        <title>Five species of Acinetobacter isolated from floral nectar and animal pollinators.</title>
        <authorList>
            <person name="Hendry T.A."/>
        </authorList>
    </citation>
    <scope>NUCLEOTIDE SEQUENCE [LARGE SCALE GENOMIC DNA]</scope>
    <source>
        <strain evidence="9 10">MD18.27</strain>
    </source>
</reference>
<name>A0ABU6DSX0_9GAMM</name>
<evidence type="ECO:0000256" key="1">
    <source>
        <dbReference type="ARBA" id="ARBA00004651"/>
    </source>
</evidence>
<dbReference type="Gene3D" id="1.20.58.340">
    <property type="entry name" value="Magnesium transport protein CorA, transmembrane region"/>
    <property type="match status" value="2"/>
</dbReference>
<dbReference type="PANTHER" id="PTHR46494:SF1">
    <property type="entry name" value="CORA FAMILY METAL ION TRANSPORTER (EUROFUNG)"/>
    <property type="match status" value="1"/>
</dbReference>
<evidence type="ECO:0000256" key="4">
    <source>
        <dbReference type="ARBA" id="ARBA00022475"/>
    </source>
</evidence>
<organism evidence="9 10">
    <name type="scientific">Acinetobacter pollinis</name>
    <dbReference type="NCBI Taxonomy" id="2605270"/>
    <lineage>
        <taxon>Bacteria</taxon>
        <taxon>Pseudomonadati</taxon>
        <taxon>Pseudomonadota</taxon>
        <taxon>Gammaproteobacteria</taxon>
        <taxon>Moraxellales</taxon>
        <taxon>Moraxellaceae</taxon>
        <taxon>Acinetobacter</taxon>
    </lineage>
</organism>
<evidence type="ECO:0000313" key="10">
    <source>
        <dbReference type="Proteomes" id="UP001339883"/>
    </source>
</evidence>
<dbReference type="PANTHER" id="PTHR46494">
    <property type="entry name" value="CORA FAMILY METAL ION TRANSPORTER (EUROFUNG)"/>
    <property type="match status" value="1"/>
</dbReference>
<proteinExistence type="inferred from homology"/>
<evidence type="ECO:0000256" key="2">
    <source>
        <dbReference type="ARBA" id="ARBA00009765"/>
    </source>
</evidence>
<dbReference type="Proteomes" id="UP001339883">
    <property type="component" value="Unassembled WGS sequence"/>
</dbReference>
<evidence type="ECO:0000256" key="3">
    <source>
        <dbReference type="ARBA" id="ARBA00022448"/>
    </source>
</evidence>
<protein>
    <submittedName>
        <fullName evidence="9">Magnesium transporter CorA family protein</fullName>
    </submittedName>
</protein>
<evidence type="ECO:0000256" key="6">
    <source>
        <dbReference type="ARBA" id="ARBA00022989"/>
    </source>
</evidence>
<dbReference type="InterPro" id="IPR002523">
    <property type="entry name" value="MgTranspt_CorA/ZnTranspt_ZntB"/>
</dbReference>
<dbReference type="InterPro" id="IPR045863">
    <property type="entry name" value="CorA_TM1_TM2"/>
</dbReference>
<sequence>MQIYYFYHHPDDNTIFVSQQKHENCVLNFMWIDSLRTEVVGRIEHWQKDVFEHTHITINELHTSDILNIEHPCGFDVMEEYDFLIFRKLVTPHDHIGSNDMGSEQHQSEFGLITTPVNFIIAPKALVTVREDGNKAIQNYIERLVGLIGKKPNEQNKQRKLPVTSINLTLRILNSMIDDYLGLRAPLTRRVEYWQKELLQGKHYFHQWQQLLEENMAFQQVENLCEEQIETLQELRDETVENYHHLSQDSHFESLDLVLVRINDLASHIERIQKHTARLRSSIQAAIDLHFSAISNQTNENMRILAIITAVFAPLTLLTGIYGMNFEFIPGLKSPQGFWMMLVAMLLCTVLLIYYFYRRHLVGRSEKSVLDLLSQSHEQKGTNFLSLLDMDPIKQKIKEVEQFAKRK</sequence>
<feature type="transmembrane region" description="Helical" evidence="8">
    <location>
        <begin position="304"/>
        <end position="324"/>
    </location>
</feature>
<accession>A0ABU6DSX0</accession>
<keyword evidence="10" id="KW-1185">Reference proteome</keyword>
<keyword evidence="6 8" id="KW-1133">Transmembrane helix</keyword>
<dbReference type="Gene3D" id="3.30.460.20">
    <property type="entry name" value="CorA soluble domain-like"/>
    <property type="match status" value="1"/>
</dbReference>
<keyword evidence="7 8" id="KW-0472">Membrane</keyword>
<dbReference type="SUPFAM" id="SSF144083">
    <property type="entry name" value="Magnesium transport protein CorA, transmembrane region"/>
    <property type="match status" value="1"/>
</dbReference>
<dbReference type="Pfam" id="PF01544">
    <property type="entry name" value="CorA"/>
    <property type="match status" value="1"/>
</dbReference>
<dbReference type="EMBL" id="VTDN01000005">
    <property type="protein sequence ID" value="MEB5476951.1"/>
    <property type="molecule type" value="Genomic_DNA"/>
</dbReference>
<evidence type="ECO:0000256" key="8">
    <source>
        <dbReference type="SAM" id="Phobius"/>
    </source>
</evidence>
<keyword evidence="4" id="KW-1003">Cell membrane</keyword>
<dbReference type="SUPFAM" id="SSF143865">
    <property type="entry name" value="CorA soluble domain-like"/>
    <property type="match status" value="1"/>
</dbReference>
<dbReference type="CDD" id="cd12822">
    <property type="entry name" value="TmCorA-like"/>
    <property type="match status" value="1"/>
</dbReference>